<accession>A0A0A1V6Q4</accession>
<dbReference type="Proteomes" id="UP000030151">
    <property type="component" value="Unassembled WGS sequence"/>
</dbReference>
<dbReference type="EMBL" id="JELW01000001">
    <property type="protein sequence ID" value="EXV05510.1"/>
    <property type="molecule type" value="Genomic_DNA"/>
</dbReference>
<dbReference type="HOGENOM" id="CLU_551031_0_0_1"/>
<protein>
    <submittedName>
        <fullName evidence="1">Amidoligase domain protein</fullName>
    </submittedName>
</protein>
<dbReference type="OrthoDB" id="4940520at2759"/>
<dbReference type="AlphaFoldDB" id="A0A0A1V6Q4"/>
<gene>
    <name evidence="1" type="ORF">X797_000225</name>
</gene>
<keyword evidence="1" id="KW-0436">Ligase</keyword>
<comment type="caution">
    <text evidence="1">The sequence shown here is derived from an EMBL/GenBank/DDBJ whole genome shotgun (WGS) entry which is preliminary data.</text>
</comment>
<name>A0A0A1V6Q4_9HYPO</name>
<proteinExistence type="predicted"/>
<dbReference type="eggNOG" id="ENOG502T5XQ">
    <property type="taxonomic scope" value="Eukaryota"/>
</dbReference>
<dbReference type="GO" id="GO:0016874">
    <property type="term" value="F:ligase activity"/>
    <property type="evidence" value="ECO:0007669"/>
    <property type="project" value="UniProtKB-KW"/>
</dbReference>
<sequence>MAKNFGIEIEFMLAGRPSSAILHPRLSGDDRWPDTESHHDIYKTYSASLDTLKVCEVLTSCNLPVACRINPGELQDPLTKTPEGDLVEDIDGTYVTRTGNLEDPEHPLRKAEIGHVFRVWNKNLAKENFPGQQYHLGQQHQFRFWIVGGEHIPNRSNERPPTDHSWNGMEISLPVISDQKEIDAGLPTLKGAFEALRDSLLINLTSDCGLHIHGSPSSGSIDLQLAKKVIAVIRLLEEPFIQKICHPVRRNLPSVEPIGSMSIIGKNSKGDETETAPSVGGFIQTIEGFRSKLQDRSPDEPVAFRFMEFLFASKTIDSLREDLKSGASGTETPHRCGIAISLLGTVEFRYPQSSFDPEWPAFWVKLMQKIFQICAEPDEAFSASFERLYELGTRQQALGWESWLEELGLSSQYREVCARHMDDANSPRKNEILPKVSGV</sequence>
<evidence type="ECO:0000313" key="1">
    <source>
        <dbReference type="EMBL" id="EXV05510.1"/>
    </source>
</evidence>
<reference evidence="1" key="1">
    <citation type="submission" date="2014-02" db="EMBL/GenBank/DDBJ databases">
        <title>The genome sequence of the entomopathogenic fungus Metarhizium robertsii ARSEF 2575.</title>
        <authorList>
            <person name="Giuliano Garisto Donzelli B."/>
            <person name="Roe B.A."/>
            <person name="Macmil S.L."/>
            <person name="Krasnoff S.B."/>
            <person name="Gibson D.M."/>
        </authorList>
    </citation>
    <scope>NUCLEOTIDE SEQUENCE [LARGE SCALE GENOMIC DNA]</scope>
    <source>
        <strain evidence="1">ARSEF 2575</strain>
    </source>
</reference>
<organism evidence="1">
    <name type="scientific">Metarhizium robertsii</name>
    <dbReference type="NCBI Taxonomy" id="568076"/>
    <lineage>
        <taxon>Eukaryota</taxon>
        <taxon>Fungi</taxon>
        <taxon>Dikarya</taxon>
        <taxon>Ascomycota</taxon>
        <taxon>Pezizomycotina</taxon>
        <taxon>Sordariomycetes</taxon>
        <taxon>Hypocreomycetidae</taxon>
        <taxon>Hypocreales</taxon>
        <taxon>Clavicipitaceae</taxon>
        <taxon>Metarhizium</taxon>
    </lineage>
</organism>